<feature type="region of interest" description="Disordered" evidence="1">
    <location>
        <begin position="25"/>
        <end position="89"/>
    </location>
</feature>
<accession>A0ABZ0SCZ4</accession>
<name>A0ABZ0SCZ4_9GAMM</name>
<organism evidence="2 3">
    <name type="scientific">Thiorhodovibrio winogradskyi</name>
    <dbReference type="NCBI Taxonomy" id="77007"/>
    <lineage>
        <taxon>Bacteria</taxon>
        <taxon>Pseudomonadati</taxon>
        <taxon>Pseudomonadota</taxon>
        <taxon>Gammaproteobacteria</taxon>
        <taxon>Chromatiales</taxon>
        <taxon>Chromatiaceae</taxon>
        <taxon>Thiorhodovibrio</taxon>
    </lineage>
</organism>
<proteinExistence type="predicted"/>
<dbReference type="Proteomes" id="UP001432180">
    <property type="component" value="Chromosome"/>
</dbReference>
<sequence length="89" mass="9504">MKTNIAPLTLIAMTLSAFLLWSCDNQSEPVEPDPELSEQAGEAVEESVEETQEAAAQAAEAAQKAARKAAERTDRAIEEGGDRIESATD</sequence>
<keyword evidence="3" id="KW-1185">Reference proteome</keyword>
<evidence type="ECO:0008006" key="4">
    <source>
        <dbReference type="Google" id="ProtNLM"/>
    </source>
</evidence>
<gene>
    <name evidence="2" type="ORF">Thiowin_03512</name>
</gene>
<reference evidence="2 3" key="1">
    <citation type="journal article" date="2023" name="Microorganisms">
        <title>Thiorhodovibrio frisius and Trv. litoralis spp. nov., Two Novel Members from a Clade of Fastidious Purple Sulfur Bacteria That Exhibit Unique Red-Shifted Light-Harvesting Capabilities.</title>
        <authorList>
            <person name="Methner A."/>
            <person name="Kuzyk S.B."/>
            <person name="Petersen J."/>
            <person name="Bauer S."/>
            <person name="Brinkmann H."/>
            <person name="Sichau K."/>
            <person name="Wanner G."/>
            <person name="Wolf J."/>
            <person name="Neumann-Schaal M."/>
            <person name="Henke P."/>
            <person name="Tank M."/>
            <person name="Sproer C."/>
            <person name="Bunk B."/>
            <person name="Overmann J."/>
        </authorList>
    </citation>
    <scope>NUCLEOTIDE SEQUENCE [LARGE SCALE GENOMIC DNA]</scope>
    <source>
        <strain evidence="2 3">DSM 6702</strain>
    </source>
</reference>
<feature type="compositionally biased region" description="Acidic residues" evidence="1">
    <location>
        <begin position="43"/>
        <end position="52"/>
    </location>
</feature>
<dbReference type="EMBL" id="CP121472">
    <property type="protein sequence ID" value="WPL18439.1"/>
    <property type="molecule type" value="Genomic_DNA"/>
</dbReference>
<evidence type="ECO:0000313" key="2">
    <source>
        <dbReference type="EMBL" id="WPL18439.1"/>
    </source>
</evidence>
<evidence type="ECO:0000313" key="3">
    <source>
        <dbReference type="Proteomes" id="UP001432180"/>
    </source>
</evidence>
<protein>
    <recommendedName>
        <fullName evidence="4">Secreted protein</fullName>
    </recommendedName>
</protein>
<evidence type="ECO:0000256" key="1">
    <source>
        <dbReference type="SAM" id="MobiDB-lite"/>
    </source>
</evidence>
<feature type="compositionally biased region" description="Low complexity" evidence="1">
    <location>
        <begin position="53"/>
        <end position="64"/>
    </location>
</feature>
<feature type="compositionally biased region" description="Basic and acidic residues" evidence="1">
    <location>
        <begin position="68"/>
        <end position="89"/>
    </location>
</feature>
<dbReference type="RefSeq" id="WP_328984206.1">
    <property type="nucleotide sequence ID" value="NZ_CP121472.1"/>
</dbReference>